<protein>
    <submittedName>
        <fullName evidence="7">Integral membrane protein</fullName>
    </submittedName>
</protein>
<feature type="transmembrane region" description="Helical" evidence="5">
    <location>
        <begin position="161"/>
        <end position="183"/>
    </location>
</feature>
<feature type="domain" description="Integral membrane bound transporter" evidence="6">
    <location>
        <begin position="307"/>
        <end position="433"/>
    </location>
</feature>
<dbReference type="GO" id="GO:0016020">
    <property type="term" value="C:membrane"/>
    <property type="evidence" value="ECO:0007669"/>
    <property type="project" value="UniProtKB-SubCell"/>
</dbReference>
<evidence type="ECO:0000256" key="5">
    <source>
        <dbReference type="SAM" id="Phobius"/>
    </source>
</evidence>
<feature type="transmembrane region" description="Helical" evidence="5">
    <location>
        <begin position="292"/>
        <end position="315"/>
    </location>
</feature>
<keyword evidence="3 5" id="KW-1133">Transmembrane helix</keyword>
<evidence type="ECO:0000313" key="8">
    <source>
        <dbReference type="Proteomes" id="UP000045782"/>
    </source>
</evidence>
<dbReference type="EMBL" id="CSWP01000011">
    <property type="protein sequence ID" value="CPV69543.1"/>
    <property type="molecule type" value="Genomic_DNA"/>
</dbReference>
<feature type="transmembrane region" description="Helical" evidence="5">
    <location>
        <begin position="389"/>
        <end position="409"/>
    </location>
</feature>
<sequence length="547" mass="57448">MTPPAPESPDPLPQIARARSILFSAPPAGRRWSIGLRAAAAVAIPGTLVVAAGYPNAALYVTYGAFAVLYGEGRPYRVRAAVVATAGIALMLVTAVGVVMGSCAPGGVTNKAATILTLAAIAIPAVYTVDALRLGPPGALFFVLVCGGALGATEWGVAPARILVCASLGATAAVLVSMAGAVIDRQKPERVATHRAVEAVDVYARPGNATVEARHAAGAAISSAWTALHDAGLSSRSDSPLVTTMLDTHRRFTEISVGNKMVLDHLIPGDHVLVVRPSIWYRLRRSVRFRSHATITAGRAGIACLGAGVLSAAVGLTRPQWAILSALVIVHMGPDRLHGTVRGLHRFAGTVIGLALFAVLYQLSLTGYALIAAIATLQFCTELFLPRNYAVAVTFVTPIALLSAGVVTLHGSVTSIVRDRLAETLIGVAVAMASIYLVAPHAHRRTFAFTEARIRKAALGLVAAARIQAAHDAAYAHARDLSFELEGAIRAGVDSAHNEPEWTQVHWPAHAALIHHGYDLVAACWATPPGQMLVDPDRWERRFRGEA</sequence>
<feature type="transmembrane region" description="Helical" evidence="5">
    <location>
        <begin position="34"/>
        <end position="51"/>
    </location>
</feature>
<comment type="subcellular location">
    <subcellularLocation>
        <location evidence="1">Membrane</location>
        <topology evidence="1">Multi-pass membrane protein</topology>
    </subcellularLocation>
</comment>
<accession>A0A0U0ZSP6</accession>
<dbReference type="AlphaFoldDB" id="A0A0U0ZSP6"/>
<organism evidence="7 8">
    <name type="scientific">Mycobacteroides abscessus</name>
    <dbReference type="NCBI Taxonomy" id="36809"/>
    <lineage>
        <taxon>Bacteria</taxon>
        <taxon>Bacillati</taxon>
        <taxon>Actinomycetota</taxon>
        <taxon>Actinomycetes</taxon>
        <taxon>Mycobacteriales</taxon>
        <taxon>Mycobacteriaceae</taxon>
        <taxon>Mycobacteroides</taxon>
    </lineage>
</organism>
<dbReference type="InterPro" id="IPR049453">
    <property type="entry name" value="Memb_transporter_dom"/>
</dbReference>
<feature type="transmembrane region" description="Helical" evidence="5">
    <location>
        <begin position="139"/>
        <end position="155"/>
    </location>
</feature>
<feature type="transmembrane region" description="Helical" evidence="5">
    <location>
        <begin position="421"/>
        <end position="439"/>
    </location>
</feature>
<evidence type="ECO:0000256" key="3">
    <source>
        <dbReference type="ARBA" id="ARBA00022989"/>
    </source>
</evidence>
<dbReference type="Proteomes" id="UP000045782">
    <property type="component" value="Unassembled WGS sequence"/>
</dbReference>
<dbReference type="RefSeq" id="WP_005058831.1">
    <property type="nucleotide sequence ID" value="NZ_CP014951.1"/>
</dbReference>
<reference evidence="7 8" key="1">
    <citation type="submission" date="2015-03" db="EMBL/GenBank/DDBJ databases">
        <authorList>
            <person name="Murphy D."/>
        </authorList>
    </citation>
    <scope>NUCLEOTIDE SEQUENCE [LARGE SCALE GENOMIC DNA]</scope>
    <source>
        <strain evidence="7 8">PAP088</strain>
    </source>
</reference>
<gene>
    <name evidence="7" type="ORF">ERS075579_04594</name>
</gene>
<evidence type="ECO:0000259" key="6">
    <source>
        <dbReference type="Pfam" id="PF13515"/>
    </source>
</evidence>
<proteinExistence type="predicted"/>
<dbReference type="Pfam" id="PF13515">
    <property type="entry name" value="FUSC_2"/>
    <property type="match status" value="1"/>
</dbReference>
<keyword evidence="2 5" id="KW-0812">Transmembrane</keyword>
<keyword evidence="4 5" id="KW-0472">Membrane</keyword>
<feature type="transmembrane region" description="Helical" evidence="5">
    <location>
        <begin position="351"/>
        <end position="377"/>
    </location>
</feature>
<evidence type="ECO:0000256" key="4">
    <source>
        <dbReference type="ARBA" id="ARBA00023136"/>
    </source>
</evidence>
<evidence type="ECO:0000256" key="2">
    <source>
        <dbReference type="ARBA" id="ARBA00022692"/>
    </source>
</evidence>
<feature type="transmembrane region" description="Helical" evidence="5">
    <location>
        <begin position="80"/>
        <end position="100"/>
    </location>
</feature>
<feature type="transmembrane region" description="Helical" evidence="5">
    <location>
        <begin position="112"/>
        <end position="132"/>
    </location>
</feature>
<evidence type="ECO:0000313" key="7">
    <source>
        <dbReference type="EMBL" id="CPV69543.1"/>
    </source>
</evidence>
<evidence type="ECO:0000256" key="1">
    <source>
        <dbReference type="ARBA" id="ARBA00004141"/>
    </source>
</evidence>
<name>A0A0U0ZSP6_9MYCO</name>